<accession>A0A127QPQ3</accession>
<dbReference type="InterPro" id="IPR021243">
    <property type="entry name" value="DUF2804"/>
</dbReference>
<dbReference type="EMBL" id="CP013235">
    <property type="protein sequence ID" value="AMP12100.1"/>
    <property type="molecule type" value="Genomic_DNA"/>
</dbReference>
<name>A0A127QPQ3_9BURK</name>
<proteinExistence type="predicted"/>
<dbReference type="Pfam" id="PF10974">
    <property type="entry name" value="DUF2804"/>
    <property type="match status" value="1"/>
</dbReference>
<dbReference type="OrthoDB" id="5413160at2"/>
<evidence type="ECO:0008006" key="4">
    <source>
        <dbReference type="Google" id="ProtNLM"/>
    </source>
</evidence>
<dbReference type="SUPFAM" id="SSF159245">
    <property type="entry name" value="AttH-like"/>
    <property type="match status" value="1"/>
</dbReference>
<evidence type="ECO:0000313" key="2">
    <source>
        <dbReference type="EMBL" id="AMP12100.1"/>
    </source>
</evidence>
<dbReference type="RefSeq" id="WP_061534945.1">
    <property type="nucleotide sequence ID" value="NZ_CP013233.1"/>
</dbReference>
<organism evidence="2 3">
    <name type="scientific">Collimonas arenae</name>
    <dbReference type="NCBI Taxonomy" id="279058"/>
    <lineage>
        <taxon>Bacteria</taxon>
        <taxon>Pseudomonadati</taxon>
        <taxon>Pseudomonadota</taxon>
        <taxon>Betaproteobacteria</taxon>
        <taxon>Burkholderiales</taxon>
        <taxon>Oxalobacteraceae</taxon>
        <taxon>Collimonas</taxon>
    </lineage>
</organism>
<evidence type="ECO:0000256" key="1">
    <source>
        <dbReference type="SAM" id="MobiDB-lite"/>
    </source>
</evidence>
<dbReference type="Proteomes" id="UP000071778">
    <property type="component" value="Chromosome"/>
</dbReference>
<evidence type="ECO:0000313" key="3">
    <source>
        <dbReference type="Proteomes" id="UP000071778"/>
    </source>
</evidence>
<reference evidence="2 3" key="1">
    <citation type="submission" date="2015-11" db="EMBL/GenBank/DDBJ databases">
        <title>Exploring the genomic traits of fungus-feeding bacterial genus Collimonas.</title>
        <authorList>
            <person name="Song C."/>
            <person name="Schmidt R."/>
            <person name="de Jager V."/>
            <person name="Krzyzanowska D."/>
            <person name="Jongedijk E."/>
            <person name="Cankar K."/>
            <person name="Beekwilder J."/>
            <person name="van Veen A."/>
            <person name="de Boer W."/>
            <person name="van Veen J.A."/>
            <person name="Garbeva P."/>
        </authorList>
    </citation>
    <scope>NUCLEOTIDE SEQUENCE [LARGE SCALE GENOMIC DNA]</scope>
    <source>
        <strain evidence="2 3">Ter282</strain>
    </source>
</reference>
<sequence>MTSAQPPLQKLPAAPDNVIDGSGQPRMGRYAGQTGAIDWSQLTAPFSRSKVWRRFHHKRWQYVALSTPELLCGIAIVDVGWTNTAFAYVFDRQQGKQIASFSQDGIPGMSASVSHHPGGASRFRFFGSRIDYLPPAVGATADNKYRLSLQCDEFSIDAEFDAENTAPQLLAVGPIVHGSVHATQKSPGMPLTGEVHVDGQRFDLQGGVASFDYSNGLLARNTEWRWASAHGLDIGFNLQAGYFGNQENVLWLDGQLHALGHVRFDYDLKAPLAPWHIYTDDGLLDLQFMPEGARRENKNMLIAATRYIQPIGSFSGWVKPDRQAPPRPVEHLVGVTEEHFSRW</sequence>
<gene>
    <name evidence="2" type="ORF">CAter282_4440</name>
</gene>
<dbReference type="AlphaFoldDB" id="A0A127QPQ3"/>
<keyword evidence="3" id="KW-1185">Reference proteome</keyword>
<feature type="compositionally biased region" description="Low complexity" evidence="1">
    <location>
        <begin position="1"/>
        <end position="15"/>
    </location>
</feature>
<dbReference type="PATRIC" id="fig|279058.17.peg.4784"/>
<protein>
    <recommendedName>
        <fullName evidence="4">DUF2804 domain-containing protein</fullName>
    </recommendedName>
</protein>
<dbReference type="PANTHER" id="PTHR35868:SF4">
    <property type="entry name" value="DUF2804 DOMAIN-CONTAINING PROTEIN"/>
    <property type="match status" value="1"/>
</dbReference>
<dbReference type="PANTHER" id="PTHR35868">
    <property type="entry name" value="DUF2804 DOMAIN-CONTAINING PROTEIN-RELATED"/>
    <property type="match status" value="1"/>
</dbReference>
<feature type="region of interest" description="Disordered" evidence="1">
    <location>
        <begin position="1"/>
        <end position="25"/>
    </location>
</feature>